<accession>I8IYR9</accession>
<reference evidence="1 2" key="1">
    <citation type="journal article" date="2012" name="J. Bacteriol.">
        <title>Genome of Bacillus macauensis ZFHKF-1, a Long-Chain-Forming Bacterium.</title>
        <authorList>
            <person name="Cai L."/>
            <person name="Zhang T."/>
        </authorList>
    </citation>
    <scope>NUCLEOTIDE SEQUENCE [LARGE SCALE GENOMIC DNA]</scope>
    <source>
        <strain evidence="1 2">ZFHKF-1</strain>
    </source>
</reference>
<dbReference type="AlphaFoldDB" id="I8IYR9"/>
<keyword evidence="1" id="KW-0808">Transferase</keyword>
<keyword evidence="2" id="KW-1185">Reference proteome</keyword>
<dbReference type="EMBL" id="AKKV01000031">
    <property type="protein sequence ID" value="EIT84621.1"/>
    <property type="molecule type" value="Genomic_DNA"/>
</dbReference>
<evidence type="ECO:0000313" key="1">
    <source>
        <dbReference type="EMBL" id="EIT84621.1"/>
    </source>
</evidence>
<evidence type="ECO:0000313" key="2">
    <source>
        <dbReference type="Proteomes" id="UP000004080"/>
    </source>
</evidence>
<dbReference type="PATRIC" id="fig|1196324.3.peg.3040"/>
<proteinExistence type="predicted"/>
<dbReference type="SUPFAM" id="SSF53448">
    <property type="entry name" value="Nucleotide-diphospho-sugar transferases"/>
    <property type="match status" value="1"/>
</dbReference>
<gene>
    <name evidence="1" type="ORF">A374_14875</name>
</gene>
<dbReference type="InterPro" id="IPR029044">
    <property type="entry name" value="Nucleotide-diphossugar_trans"/>
</dbReference>
<dbReference type="eggNOG" id="COG0438">
    <property type="taxonomic scope" value="Bacteria"/>
</dbReference>
<comment type="caution">
    <text evidence="1">The sequence shown here is derived from an EMBL/GenBank/DDBJ whole genome shotgun (WGS) entry which is preliminary data.</text>
</comment>
<dbReference type="Proteomes" id="UP000004080">
    <property type="component" value="Unassembled WGS sequence"/>
</dbReference>
<sequence length="425" mass="49990">MTTAACTIVSKNYWAYARTLAASIKRQHPDMEVFVLLADEIQEEEALEQEEFTLISLADLSVTGMDTLCFKYNITELNTALKPFLLDYLLEKKEIDKLIYFDPDILVLQSLQPLETWLDDHCILLTPHIVEPMEMDGFHPNETTFLQSGSYNLGFIAMKKHPEVQKFLAWWQKRLRSYCYVEPYRGLFVDQKWLDLAPVFFKGVYSIPSKAYNVAYWNLHEREIVEKNNALYIGEDPLVFYHFSGFDYDLRTISNKQNRYSALPTSLHSLFTRYKENLTSFGYHDTRRRPFTFLHDQKGRKISLTHRQLFRLLLDAGNDYEDPFGRCGEGFLDKLNATVGPSNIPWLFYELLKHESEVETRFSNVLTESGDEFLGWAKFTLQAEYHLSFDFISWCMRETQRTSEYAHPFGIYKQLKEEINPWSKE</sequence>
<dbReference type="Gene3D" id="3.90.550.10">
    <property type="entry name" value="Spore Coat Polysaccharide Biosynthesis Protein SpsA, Chain A"/>
    <property type="match status" value="1"/>
</dbReference>
<organism evidence="1 2">
    <name type="scientific">Fictibacillus macauensis ZFHKF-1</name>
    <dbReference type="NCBI Taxonomy" id="1196324"/>
    <lineage>
        <taxon>Bacteria</taxon>
        <taxon>Bacillati</taxon>
        <taxon>Bacillota</taxon>
        <taxon>Bacilli</taxon>
        <taxon>Bacillales</taxon>
        <taxon>Fictibacillaceae</taxon>
        <taxon>Fictibacillus</taxon>
    </lineage>
</organism>
<dbReference type="GO" id="GO:0016740">
    <property type="term" value="F:transferase activity"/>
    <property type="evidence" value="ECO:0007669"/>
    <property type="project" value="UniProtKB-KW"/>
</dbReference>
<dbReference type="RefSeq" id="WP_007203051.1">
    <property type="nucleotide sequence ID" value="NZ_AKKV01000031.1"/>
</dbReference>
<protein>
    <submittedName>
        <fullName evidence="1">Glycosyltransferase</fullName>
    </submittedName>
</protein>
<dbReference type="OrthoDB" id="186344at2"/>
<dbReference type="STRING" id="1196324.A374_14875"/>
<name>I8IYR9_9BACL</name>